<reference evidence="1 2" key="2">
    <citation type="journal article" date="2022" name="Mol. Ecol. Resour.">
        <title>The genomes of chicory, endive, great burdock and yacon provide insights into Asteraceae paleo-polyploidization history and plant inulin production.</title>
        <authorList>
            <person name="Fan W."/>
            <person name="Wang S."/>
            <person name="Wang H."/>
            <person name="Wang A."/>
            <person name="Jiang F."/>
            <person name="Liu H."/>
            <person name="Zhao H."/>
            <person name="Xu D."/>
            <person name="Zhang Y."/>
        </authorList>
    </citation>
    <scope>NUCLEOTIDE SEQUENCE [LARGE SCALE GENOMIC DNA]</scope>
    <source>
        <strain evidence="2">cv. Niubang</strain>
    </source>
</reference>
<accession>A0ACB9BB21</accession>
<keyword evidence="2" id="KW-1185">Reference proteome</keyword>
<name>A0ACB9BB21_ARCLA</name>
<protein>
    <submittedName>
        <fullName evidence="1">Uncharacterized protein</fullName>
    </submittedName>
</protein>
<evidence type="ECO:0000313" key="1">
    <source>
        <dbReference type="EMBL" id="KAI3718981.1"/>
    </source>
</evidence>
<dbReference type="Proteomes" id="UP001055879">
    <property type="component" value="Linkage Group LG06"/>
</dbReference>
<reference evidence="2" key="1">
    <citation type="journal article" date="2022" name="Mol. Ecol. Resour.">
        <title>The genomes of chicory, endive, great burdock and yacon provide insights into Asteraceae palaeo-polyploidization history and plant inulin production.</title>
        <authorList>
            <person name="Fan W."/>
            <person name="Wang S."/>
            <person name="Wang H."/>
            <person name="Wang A."/>
            <person name="Jiang F."/>
            <person name="Liu H."/>
            <person name="Zhao H."/>
            <person name="Xu D."/>
            <person name="Zhang Y."/>
        </authorList>
    </citation>
    <scope>NUCLEOTIDE SEQUENCE [LARGE SCALE GENOMIC DNA]</scope>
    <source>
        <strain evidence="2">cv. Niubang</strain>
    </source>
</reference>
<proteinExistence type="predicted"/>
<comment type="caution">
    <text evidence="1">The sequence shown here is derived from an EMBL/GenBank/DDBJ whole genome shotgun (WGS) entry which is preliminary data.</text>
</comment>
<gene>
    <name evidence="1" type="ORF">L6452_19867</name>
</gene>
<dbReference type="EMBL" id="CM042052">
    <property type="protein sequence ID" value="KAI3718981.1"/>
    <property type="molecule type" value="Genomic_DNA"/>
</dbReference>
<organism evidence="1 2">
    <name type="scientific">Arctium lappa</name>
    <name type="common">Greater burdock</name>
    <name type="synonym">Lappa major</name>
    <dbReference type="NCBI Taxonomy" id="4217"/>
    <lineage>
        <taxon>Eukaryota</taxon>
        <taxon>Viridiplantae</taxon>
        <taxon>Streptophyta</taxon>
        <taxon>Embryophyta</taxon>
        <taxon>Tracheophyta</taxon>
        <taxon>Spermatophyta</taxon>
        <taxon>Magnoliopsida</taxon>
        <taxon>eudicotyledons</taxon>
        <taxon>Gunneridae</taxon>
        <taxon>Pentapetalae</taxon>
        <taxon>asterids</taxon>
        <taxon>campanulids</taxon>
        <taxon>Asterales</taxon>
        <taxon>Asteraceae</taxon>
        <taxon>Carduoideae</taxon>
        <taxon>Cardueae</taxon>
        <taxon>Arctiinae</taxon>
        <taxon>Arctium</taxon>
    </lineage>
</organism>
<evidence type="ECO:0000313" key="2">
    <source>
        <dbReference type="Proteomes" id="UP001055879"/>
    </source>
</evidence>
<sequence length="100" mass="11672">MPYDVEESVEEGHDTDLFNKQGTTHPLPPPAITGRHLSHLLHPFSPALLLSSQLSFNGFSTFHLYCYWKLKLSIYAHESVYSKHFYKFKPSFCFHNVRMK</sequence>